<keyword evidence="3" id="KW-0597">Phosphoprotein</keyword>
<feature type="region of interest" description="Disordered" evidence="6">
    <location>
        <begin position="1"/>
        <end position="134"/>
    </location>
</feature>
<reference evidence="8" key="1">
    <citation type="submission" date="2016-03" db="EMBL/GenBank/DDBJ databases">
        <title>Draft genome sequence of Rosellinia necatrix.</title>
        <authorList>
            <person name="Kanematsu S."/>
        </authorList>
    </citation>
    <scope>NUCLEOTIDE SEQUENCE [LARGE SCALE GENOMIC DNA]</scope>
    <source>
        <strain evidence="8">W97</strain>
    </source>
</reference>
<evidence type="ECO:0000313" key="9">
    <source>
        <dbReference type="Proteomes" id="UP000054516"/>
    </source>
</evidence>
<dbReference type="PANTHER" id="PTHR13237">
    <property type="entry name" value="SOMETHING ABOUT SILENCING PROTEIN 10-RELATED"/>
    <property type="match status" value="1"/>
</dbReference>
<accession>A0A1W2TI27</accession>
<dbReference type="Proteomes" id="UP000054516">
    <property type="component" value="Unassembled WGS sequence"/>
</dbReference>
<feature type="compositionally biased region" description="Acidic residues" evidence="6">
    <location>
        <begin position="37"/>
        <end position="50"/>
    </location>
</feature>
<keyword evidence="9" id="KW-1185">Reference proteome</keyword>
<feature type="region of interest" description="Disordered" evidence="6">
    <location>
        <begin position="586"/>
        <end position="616"/>
    </location>
</feature>
<dbReference type="AlphaFoldDB" id="A0A1W2TI27"/>
<dbReference type="OMA" id="EEYIRPQ"/>
<feature type="region of interest" description="Disordered" evidence="6">
    <location>
        <begin position="428"/>
        <end position="497"/>
    </location>
</feature>
<evidence type="ECO:0000256" key="2">
    <source>
        <dbReference type="ARBA" id="ARBA00010979"/>
    </source>
</evidence>
<dbReference type="OrthoDB" id="1924577at2759"/>
<dbReference type="GO" id="GO:0032040">
    <property type="term" value="C:small-subunit processome"/>
    <property type="evidence" value="ECO:0007669"/>
    <property type="project" value="TreeGrafter"/>
</dbReference>
<name>A0A1W2TI27_ROSNE</name>
<comment type="similarity">
    <text evidence="2">Belongs to the SAS10 family.</text>
</comment>
<gene>
    <name evidence="8" type="ORF">SAMD00023353_2801460</name>
</gene>
<dbReference type="Pfam" id="PF09368">
    <property type="entry name" value="Sas10"/>
    <property type="match status" value="1"/>
</dbReference>
<evidence type="ECO:0000256" key="4">
    <source>
        <dbReference type="ARBA" id="ARBA00023242"/>
    </source>
</evidence>
<dbReference type="STRING" id="77044.A0A1W2TI27"/>
<evidence type="ECO:0000313" key="8">
    <source>
        <dbReference type="EMBL" id="GAP87805.1"/>
    </source>
</evidence>
<evidence type="ECO:0000259" key="7">
    <source>
        <dbReference type="Pfam" id="PF09368"/>
    </source>
</evidence>
<keyword evidence="5" id="KW-0175">Coiled coil</keyword>
<dbReference type="GO" id="GO:0000462">
    <property type="term" value="P:maturation of SSU-rRNA from tricistronic rRNA transcript (SSU-rRNA, 5.8S rRNA, LSU-rRNA)"/>
    <property type="evidence" value="ECO:0007669"/>
    <property type="project" value="TreeGrafter"/>
</dbReference>
<evidence type="ECO:0000256" key="1">
    <source>
        <dbReference type="ARBA" id="ARBA00004123"/>
    </source>
</evidence>
<feature type="compositionally biased region" description="Low complexity" evidence="6">
    <location>
        <begin position="519"/>
        <end position="528"/>
    </location>
</feature>
<feature type="compositionally biased region" description="Basic and acidic residues" evidence="6">
    <location>
        <begin position="344"/>
        <end position="362"/>
    </location>
</feature>
<feature type="compositionally biased region" description="Polar residues" evidence="6">
    <location>
        <begin position="605"/>
        <end position="616"/>
    </location>
</feature>
<dbReference type="EMBL" id="DF977473">
    <property type="protein sequence ID" value="GAP87805.1"/>
    <property type="molecule type" value="Genomic_DNA"/>
</dbReference>
<dbReference type="InterPro" id="IPR007146">
    <property type="entry name" value="Sas10/Utp3/C1D"/>
</dbReference>
<dbReference type="PANTHER" id="PTHR13237:SF8">
    <property type="entry name" value="SOMETHING ABOUT SILENCING PROTEIN 10"/>
    <property type="match status" value="1"/>
</dbReference>
<feature type="coiled-coil region" evidence="5">
    <location>
        <begin position="139"/>
        <end position="166"/>
    </location>
</feature>
<protein>
    <submittedName>
        <fullName evidence="8">Putative sas10 utp3 family protein</fullName>
    </submittedName>
</protein>
<organism evidence="8">
    <name type="scientific">Rosellinia necatrix</name>
    <name type="common">White root-rot fungus</name>
    <dbReference type="NCBI Taxonomy" id="77044"/>
    <lineage>
        <taxon>Eukaryota</taxon>
        <taxon>Fungi</taxon>
        <taxon>Dikarya</taxon>
        <taxon>Ascomycota</taxon>
        <taxon>Pezizomycotina</taxon>
        <taxon>Sordariomycetes</taxon>
        <taxon>Xylariomycetidae</taxon>
        <taxon>Xylariales</taxon>
        <taxon>Xylariaceae</taxon>
        <taxon>Rosellinia</taxon>
    </lineage>
</organism>
<evidence type="ECO:0000256" key="5">
    <source>
        <dbReference type="SAM" id="Coils"/>
    </source>
</evidence>
<feature type="compositionally biased region" description="Basic residues" evidence="6">
    <location>
        <begin position="95"/>
        <end position="105"/>
    </location>
</feature>
<sequence>MGKKRKAITATKPSGPRDYNPKDGKLGPISTFRDVMDDQDQFEEDGDEILFNEGPKTKRQKAEELLDDEDDEILGYSEGSDDDDEDEGEDELRRKQSRKPSKSGKGRKDADSDMEQGQEEAEEHDDGYWGSSRRDYYDADQIETTIDAEEEEKEALRLQKKKLAKMSEADFFNEEEWLGGEAEDADQENIVTEVLKEVEITPDMGTEEKGRLLQARYPELPLLADELLQLQPQLLELQKEAEGQDPKTLAVIKYRILGSLVATLAMYFGILTSPSRDGDGVKKTMDPSELREHEVMGTLLECRNAWKKVEFLKTPKPGKTTDTLPPPPEDEADIPDGDTPAPKLPKETNKAKRAKAKAERKAKAIEDSLVDLDLLLTSKNIPKTRVTAKHNAEDSNSDFGEEDYLDSKTAAEKAARKKSLRFYTSQIAQKANRRAAGGRDAGGDMDIPYRERFRDRQARLNAEAEKRGKKGSNIGADLGGDSDDEDHETAKAIRDEGNEEYYDMIAAASNKRKSEKAARASALASAGSGDRINEIEKVGPDGRREITYAIKANKGLAPKRKKEVRNPRVKKKLAYQSKLKKLKSQKAVYSGGPGKGGYAGEKSGLKTNLVKSVKLS</sequence>
<dbReference type="InterPro" id="IPR018972">
    <property type="entry name" value="Sas10_C_dom"/>
</dbReference>
<feature type="domain" description="Sas10 C-terminal" evidence="7">
    <location>
        <begin position="541"/>
        <end position="615"/>
    </location>
</feature>
<evidence type="ECO:0000256" key="3">
    <source>
        <dbReference type="ARBA" id="ARBA00022553"/>
    </source>
</evidence>
<feature type="compositionally biased region" description="Acidic residues" evidence="6">
    <location>
        <begin position="112"/>
        <end position="125"/>
    </location>
</feature>
<dbReference type="Pfam" id="PF04000">
    <property type="entry name" value="Sas10_Utp3"/>
    <property type="match status" value="1"/>
</dbReference>
<keyword evidence="4" id="KW-0539">Nucleus</keyword>
<comment type="subcellular location">
    <subcellularLocation>
        <location evidence="1">Nucleus</location>
    </subcellularLocation>
</comment>
<feature type="compositionally biased region" description="Basic and acidic residues" evidence="6">
    <location>
        <begin position="447"/>
        <end position="466"/>
    </location>
</feature>
<evidence type="ECO:0000256" key="6">
    <source>
        <dbReference type="SAM" id="MobiDB-lite"/>
    </source>
</evidence>
<feature type="compositionally biased region" description="Acidic residues" evidence="6">
    <location>
        <begin position="65"/>
        <end position="90"/>
    </location>
</feature>
<feature type="region of interest" description="Disordered" evidence="6">
    <location>
        <begin position="313"/>
        <end position="362"/>
    </location>
</feature>
<proteinExistence type="inferred from homology"/>
<feature type="region of interest" description="Disordered" evidence="6">
    <location>
        <begin position="509"/>
        <end position="538"/>
    </location>
</feature>